<accession>A0A7W6K3W4</accession>
<protein>
    <submittedName>
        <fullName evidence="1">Uncharacterized protein</fullName>
    </submittedName>
</protein>
<name>A0A7W6K3W4_9HYPH</name>
<dbReference type="Proteomes" id="UP000584824">
    <property type="component" value="Unassembled WGS sequence"/>
</dbReference>
<proteinExistence type="predicted"/>
<reference evidence="1 2" key="1">
    <citation type="submission" date="2020-08" db="EMBL/GenBank/DDBJ databases">
        <title>Genomic Encyclopedia of Type Strains, Phase IV (KMG-IV): sequencing the most valuable type-strain genomes for metagenomic binning, comparative biology and taxonomic classification.</title>
        <authorList>
            <person name="Goeker M."/>
        </authorList>
    </citation>
    <scope>NUCLEOTIDE SEQUENCE [LARGE SCALE GENOMIC DNA]</scope>
    <source>
        <strain evidence="1 2">DSM 26385</strain>
    </source>
</reference>
<organism evidence="1 2">
    <name type="scientific">Allorhizobium borbori</name>
    <dbReference type="NCBI Taxonomy" id="485907"/>
    <lineage>
        <taxon>Bacteria</taxon>
        <taxon>Pseudomonadati</taxon>
        <taxon>Pseudomonadota</taxon>
        <taxon>Alphaproteobacteria</taxon>
        <taxon>Hyphomicrobiales</taxon>
        <taxon>Rhizobiaceae</taxon>
        <taxon>Rhizobium/Agrobacterium group</taxon>
        <taxon>Allorhizobium</taxon>
    </lineage>
</organism>
<gene>
    <name evidence="1" type="ORF">GGQ66_002120</name>
</gene>
<evidence type="ECO:0000313" key="2">
    <source>
        <dbReference type="Proteomes" id="UP000584824"/>
    </source>
</evidence>
<evidence type="ECO:0000313" key="1">
    <source>
        <dbReference type="EMBL" id="MBB4103562.1"/>
    </source>
</evidence>
<sequence length="49" mass="5591">MKIQSRLVRPGGFCRFWGFAMSVRKFRQWLKEVGKRLLNGKGGAVPQPA</sequence>
<keyword evidence="2" id="KW-1185">Reference proteome</keyword>
<dbReference type="EMBL" id="JACIDU010000007">
    <property type="protein sequence ID" value="MBB4103562.1"/>
    <property type="molecule type" value="Genomic_DNA"/>
</dbReference>
<dbReference type="AlphaFoldDB" id="A0A7W6K3W4"/>
<comment type="caution">
    <text evidence="1">The sequence shown here is derived from an EMBL/GenBank/DDBJ whole genome shotgun (WGS) entry which is preliminary data.</text>
</comment>
<dbReference type="RefSeq" id="WP_183792204.1">
    <property type="nucleotide sequence ID" value="NZ_JACIDU010000007.1"/>
</dbReference>